<evidence type="ECO:0000313" key="2">
    <source>
        <dbReference type="EMBL" id="VVO74941.1"/>
    </source>
</evidence>
<gene>
    <name evidence="2" type="ORF">PS880_01501</name>
</gene>
<organism evidence="2 3">
    <name type="scientific">Pseudomonas fluorescens</name>
    <dbReference type="NCBI Taxonomy" id="294"/>
    <lineage>
        <taxon>Bacteria</taxon>
        <taxon>Pseudomonadati</taxon>
        <taxon>Pseudomonadota</taxon>
        <taxon>Gammaproteobacteria</taxon>
        <taxon>Pseudomonadales</taxon>
        <taxon>Pseudomonadaceae</taxon>
        <taxon>Pseudomonas</taxon>
    </lineage>
</organism>
<dbReference type="InterPro" id="IPR036165">
    <property type="entry name" value="YefM-like_sf"/>
</dbReference>
<dbReference type="OrthoDB" id="9800503at2"/>
<reference evidence="2 3" key="1">
    <citation type="submission" date="2019-09" db="EMBL/GenBank/DDBJ databases">
        <authorList>
            <person name="Chandra G."/>
            <person name="Truman W A."/>
        </authorList>
    </citation>
    <scope>NUCLEOTIDE SEQUENCE [LARGE SCALE GENOMIC DNA]</scope>
    <source>
        <strain evidence="2">PS880</strain>
    </source>
</reference>
<dbReference type="Proteomes" id="UP000375525">
    <property type="component" value="Unassembled WGS sequence"/>
</dbReference>
<dbReference type="EMBL" id="CABVIH010000006">
    <property type="protein sequence ID" value="VVO74941.1"/>
    <property type="molecule type" value="Genomic_DNA"/>
</dbReference>
<dbReference type="Gene3D" id="3.40.1620.10">
    <property type="entry name" value="YefM-like domain"/>
    <property type="match status" value="1"/>
</dbReference>
<accession>A0A5E7IE39</accession>
<evidence type="ECO:0000313" key="3">
    <source>
        <dbReference type="Proteomes" id="UP000375525"/>
    </source>
</evidence>
<proteinExistence type="inferred from homology"/>
<comment type="similarity">
    <text evidence="1">Belongs to the phD/YefM antitoxin family.</text>
</comment>
<protein>
    <recommendedName>
        <fullName evidence="4">Antitoxin</fullName>
    </recommendedName>
</protein>
<name>A0A5E7IE39_PSEFL</name>
<dbReference type="SUPFAM" id="SSF143120">
    <property type="entry name" value="YefM-like"/>
    <property type="match status" value="1"/>
</dbReference>
<dbReference type="RefSeq" id="WP_150779220.1">
    <property type="nucleotide sequence ID" value="NZ_CABVIH010000006.1"/>
</dbReference>
<evidence type="ECO:0008006" key="4">
    <source>
        <dbReference type="Google" id="ProtNLM"/>
    </source>
</evidence>
<dbReference type="AlphaFoldDB" id="A0A5E7IE39"/>
<evidence type="ECO:0000256" key="1">
    <source>
        <dbReference type="ARBA" id="ARBA00009981"/>
    </source>
</evidence>
<sequence length="91" mass="9743">MQTLDIQAAKTLFSTLIDAVVDGETIIFTDGGIPVAKLSPVRNIKRRGMLSDVEFNAEVSDALDIAKLFEGGSRATTQCQEAKAEIDLSAD</sequence>